<dbReference type="Gene3D" id="1.10.390.10">
    <property type="entry name" value="Neutral Protease Domain 2"/>
    <property type="match status" value="1"/>
</dbReference>
<dbReference type="InterPro" id="IPR027268">
    <property type="entry name" value="Peptidase_M4/M1_CTD_sf"/>
</dbReference>
<dbReference type="Proteomes" id="UP000480929">
    <property type="component" value="Unassembled WGS sequence"/>
</dbReference>
<gene>
    <name evidence="2" type="ORF">GKD88_06305</name>
    <name evidence="1" type="ORF">GKE08_03520</name>
</gene>
<dbReference type="RefSeq" id="WP_154237964.1">
    <property type="nucleotide sequence ID" value="NZ_CAUFAO010000004.1"/>
</dbReference>
<evidence type="ECO:0000313" key="4">
    <source>
        <dbReference type="Proteomes" id="UP000480929"/>
    </source>
</evidence>
<dbReference type="EMBL" id="WKPI01000007">
    <property type="protein sequence ID" value="MSC32728.1"/>
    <property type="molecule type" value="Genomic_DNA"/>
</dbReference>
<evidence type="ECO:0000313" key="2">
    <source>
        <dbReference type="EMBL" id="MSC32728.1"/>
    </source>
</evidence>
<accession>A0A6N7S3P1</accession>
<protein>
    <recommendedName>
        <fullName evidence="5">Peptidase M1 membrane alanine aminopeptidase domain-containing protein</fullName>
    </recommendedName>
</protein>
<reference evidence="3 4" key="1">
    <citation type="journal article" date="2019" name="Nat. Med.">
        <title>A library of human gut bacterial isolates paired with longitudinal multiomics data enables mechanistic microbiome research.</title>
        <authorList>
            <person name="Poyet M."/>
            <person name="Groussin M."/>
            <person name="Gibbons S.M."/>
            <person name="Avila-Pacheco J."/>
            <person name="Jiang X."/>
            <person name="Kearney S.M."/>
            <person name="Perrotta A.R."/>
            <person name="Berdy B."/>
            <person name="Zhao S."/>
            <person name="Lieberman T.D."/>
            <person name="Swanson P.K."/>
            <person name="Smith M."/>
            <person name="Roesemann S."/>
            <person name="Alexander J.E."/>
            <person name="Rich S.A."/>
            <person name="Livny J."/>
            <person name="Vlamakis H."/>
            <person name="Clish C."/>
            <person name="Bullock K."/>
            <person name="Deik A."/>
            <person name="Scott J."/>
            <person name="Pierce K.A."/>
            <person name="Xavier R.J."/>
            <person name="Alm E.J."/>
        </authorList>
    </citation>
    <scope>NUCLEOTIDE SEQUENCE [LARGE SCALE GENOMIC DNA]</scope>
    <source>
        <strain evidence="1 3">BIOML-A4</strain>
        <strain evidence="2 4">BIOML-A5</strain>
    </source>
</reference>
<evidence type="ECO:0000313" key="3">
    <source>
        <dbReference type="Proteomes" id="UP000433575"/>
    </source>
</evidence>
<dbReference type="EMBL" id="WKPJ01000003">
    <property type="protein sequence ID" value="MSA88389.1"/>
    <property type="molecule type" value="Genomic_DNA"/>
</dbReference>
<keyword evidence="4" id="KW-1185">Reference proteome</keyword>
<dbReference type="Proteomes" id="UP000433575">
    <property type="component" value="Unassembled WGS sequence"/>
</dbReference>
<evidence type="ECO:0008006" key="5">
    <source>
        <dbReference type="Google" id="ProtNLM"/>
    </source>
</evidence>
<organism evidence="1 3">
    <name type="scientific">Holdemania massiliensis</name>
    <dbReference type="NCBI Taxonomy" id="1468449"/>
    <lineage>
        <taxon>Bacteria</taxon>
        <taxon>Bacillati</taxon>
        <taxon>Bacillota</taxon>
        <taxon>Erysipelotrichia</taxon>
        <taxon>Erysipelotrichales</taxon>
        <taxon>Erysipelotrichaceae</taxon>
        <taxon>Holdemania</taxon>
    </lineage>
</organism>
<evidence type="ECO:0000313" key="1">
    <source>
        <dbReference type="EMBL" id="MSA88389.1"/>
    </source>
</evidence>
<dbReference type="OrthoDB" id="9814383at2"/>
<comment type="caution">
    <text evidence="1">The sequence shown here is derived from an EMBL/GenBank/DDBJ whole genome shotgun (WGS) entry which is preliminary data.</text>
</comment>
<sequence>MKINQLWIQEQNAQLTYQCQMFLEKDESFWLSDQMLIDTLSKQNEPIPFTVSESEKLLFRANAHQITPRLDQAGEVLLCYHGQAEGWANVHQSGLLAMNFYSVYFPQQRNFSMLPFLLVYQGRPGHVMLEGKWDETILGWRSQGLAKDPGHFVIMDPAIRRVQENNVAQFTYFDASETALVSTMLNEVEQILADYQQAYGSRCLPKRKMISFNLADDGNSGVFQRGDWTFYTRILPGKEYDELHIQQMIGIIAHEFGHLWFTGADISSWEDWLNETGAEWACLRYLMKQNRQALLKQKLNRLLALYAQVSPIRTPDLKNNAQSVHIKGTALFLSLALRQGVEVVDQLLYLLAELPEKTTAGLLTQIRQKLSAPLAEEIESLLDQSDFGLTAKDPAFEQVLHVRLTD</sequence>
<dbReference type="SUPFAM" id="SSF55486">
    <property type="entry name" value="Metalloproteases ('zincins'), catalytic domain"/>
    <property type="match status" value="1"/>
</dbReference>
<proteinExistence type="predicted"/>
<dbReference type="AlphaFoldDB" id="A0A6N7S3P1"/>
<name>A0A6N7S3P1_9FIRM</name>